<keyword evidence="11 18" id="KW-1133">Transmembrane helix</keyword>
<comment type="cofactor">
    <cofactor evidence="1">
        <name>FAD</name>
        <dbReference type="ChEBI" id="CHEBI:57692"/>
    </cofactor>
</comment>
<evidence type="ECO:0000256" key="10">
    <source>
        <dbReference type="ARBA" id="ARBA00022982"/>
    </source>
</evidence>
<dbReference type="InterPro" id="IPR013130">
    <property type="entry name" value="Fe3_Rdtase_TM_dom"/>
</dbReference>
<dbReference type="EMBL" id="HE616743">
    <property type="protein sequence ID" value="CCE90452.1"/>
    <property type="molecule type" value="Genomic_DNA"/>
</dbReference>
<name>G8ZPA8_TORDE</name>
<feature type="transmembrane region" description="Helical" evidence="18">
    <location>
        <begin position="149"/>
        <end position="168"/>
    </location>
</feature>
<evidence type="ECO:0000256" key="7">
    <source>
        <dbReference type="ARBA" id="ARBA00022692"/>
    </source>
</evidence>
<dbReference type="HOGENOM" id="CLU_010365_4_0_1"/>
<evidence type="ECO:0000259" key="19">
    <source>
        <dbReference type="PROSITE" id="PS51384"/>
    </source>
</evidence>
<dbReference type="GO" id="GO:0005886">
    <property type="term" value="C:plasma membrane"/>
    <property type="evidence" value="ECO:0007669"/>
    <property type="project" value="TreeGrafter"/>
</dbReference>
<dbReference type="SUPFAM" id="SSF52343">
    <property type="entry name" value="Ferredoxin reductase-like, C-terminal NADP-linked domain"/>
    <property type="match status" value="1"/>
</dbReference>
<feature type="transmembrane region" description="Helical" evidence="18">
    <location>
        <begin position="268"/>
        <end position="286"/>
    </location>
</feature>
<evidence type="ECO:0000256" key="12">
    <source>
        <dbReference type="ARBA" id="ARBA00023002"/>
    </source>
</evidence>
<dbReference type="Gene3D" id="3.40.50.80">
    <property type="entry name" value="Nucleotide-binding domain of ferredoxin-NADP reductase (FNR) module"/>
    <property type="match status" value="1"/>
</dbReference>
<feature type="transmembrane region" description="Helical" evidence="18">
    <location>
        <begin position="188"/>
        <end position="207"/>
    </location>
</feature>
<keyword evidence="5" id="KW-0349">Heme</keyword>
<dbReference type="Pfam" id="PF08022">
    <property type="entry name" value="FAD_binding_8"/>
    <property type="match status" value="1"/>
</dbReference>
<dbReference type="PANTHER" id="PTHR32361">
    <property type="entry name" value="FERRIC/CUPRIC REDUCTASE TRANSMEMBRANE COMPONENT"/>
    <property type="match status" value="1"/>
</dbReference>
<dbReference type="CDD" id="cd06186">
    <property type="entry name" value="NOX_Duox_like_FAD_NADP"/>
    <property type="match status" value="1"/>
</dbReference>
<dbReference type="GeneID" id="11504452"/>
<evidence type="ECO:0000313" key="21">
    <source>
        <dbReference type="Proteomes" id="UP000005627"/>
    </source>
</evidence>
<dbReference type="RefSeq" id="XP_003679663.1">
    <property type="nucleotide sequence ID" value="XM_003679615.1"/>
</dbReference>
<dbReference type="InterPro" id="IPR013121">
    <property type="entry name" value="Fe_red_NAD-bd_6"/>
</dbReference>
<evidence type="ECO:0000256" key="5">
    <source>
        <dbReference type="ARBA" id="ARBA00022617"/>
    </source>
</evidence>
<dbReference type="InterPro" id="IPR039261">
    <property type="entry name" value="FNR_nucleotide-bd"/>
</dbReference>
<dbReference type="GO" id="GO:0015677">
    <property type="term" value="P:copper ion import"/>
    <property type="evidence" value="ECO:0007669"/>
    <property type="project" value="TreeGrafter"/>
</dbReference>
<keyword evidence="16" id="KW-0325">Glycoprotein</keyword>
<organism evidence="20 21">
    <name type="scientific">Torulaspora delbrueckii</name>
    <name type="common">Yeast</name>
    <name type="synonym">Candida colliculosa</name>
    <dbReference type="NCBI Taxonomy" id="4950"/>
    <lineage>
        <taxon>Eukaryota</taxon>
        <taxon>Fungi</taxon>
        <taxon>Dikarya</taxon>
        <taxon>Ascomycota</taxon>
        <taxon>Saccharomycotina</taxon>
        <taxon>Saccharomycetes</taxon>
        <taxon>Saccharomycetales</taxon>
        <taxon>Saccharomycetaceae</taxon>
        <taxon>Torulaspora</taxon>
    </lineage>
</organism>
<feature type="compositionally biased region" description="Polar residues" evidence="17">
    <location>
        <begin position="609"/>
        <end position="618"/>
    </location>
</feature>
<keyword evidence="10" id="KW-0249">Electron transport</keyword>
<feature type="transmembrane region" description="Helical" evidence="18">
    <location>
        <begin position="307"/>
        <end position="329"/>
    </location>
</feature>
<keyword evidence="14" id="KW-0406">Ion transport</keyword>
<dbReference type="AlphaFoldDB" id="G8ZPA8"/>
<dbReference type="GO" id="GO:0000293">
    <property type="term" value="F:ferric-chelate reductase activity"/>
    <property type="evidence" value="ECO:0007669"/>
    <property type="project" value="UniProtKB-ARBA"/>
</dbReference>
<dbReference type="SFLD" id="SFLDS00052">
    <property type="entry name" value="Ferric_Reductase_Domain"/>
    <property type="match status" value="1"/>
</dbReference>
<dbReference type="InterPro" id="IPR017927">
    <property type="entry name" value="FAD-bd_FR_type"/>
</dbReference>
<dbReference type="Pfam" id="PF01794">
    <property type="entry name" value="Ferric_reduct"/>
    <property type="match status" value="1"/>
</dbReference>
<sequence length="717" mass="82810">MKLLTIYLSFIFFGFTYASGGYVRHKKGDYIGMACTTALVATFCKVKKGNCACTDINALGSYVYCGYQEAQSEKDSKAFEDYLIESCDGMTRAKMEAAYENVTNYLVDSSTVHGFNKTQVINYPIYYNKKTFKYAYASNRDRWQNFDRAVAWGGGLMGFWALLVLFGGVDHWFSRFFPTFSMRIKSSVGWWSGIRLLRKYITLPALLNNKHMTRNFMQGVIPTRLETIVLCLFFCLVVISEATNIHFLPNDTIWADKRIQLSRYVGDRSAVITIFLMVPTYLFAGRNNFLLWITGWKQSTFYTYHKWLARTTIFSAFTHTIAMLMNSIWFNKIHTRKDTAWWRWGSVAMVCGGIMFFQSMAFLRTACYELFLYIHILMAVFFLCGAWIHLESFSYGQWAYAAAAFWCFDRFMRIARIASMGIKTAQATIVSDEILVLTMPHDFKLKKPTPGSFGYIHFCKSWLFFQSHPFTVLKDEDGTIKFLIRIKNGVTRRLYSRLLNEPDNSCQIKVAIEGFYGEYKPAFAYDQVIMVAGGNGIPGLYEYISDIHQKKLAGNSKTKFIKLYWVIRNWHSLDWFVDELKALQKYDFIETVIYVTKYHDGKIGSRFDTNSTTESLSEGDSKHDEKLDDNEKVNSIDTYPWLEPIVRELPHVIFKDARPNLPQLLRQDIEESGGQDNIAVMTCAHNAMCDDVRKTIAHEAGEPRGGRIELFELLQTW</sequence>
<evidence type="ECO:0000313" key="20">
    <source>
        <dbReference type="EMBL" id="CCE90452.1"/>
    </source>
</evidence>
<keyword evidence="8" id="KW-0274">FAD</keyword>
<dbReference type="InParanoid" id="G8ZPA8"/>
<evidence type="ECO:0000256" key="14">
    <source>
        <dbReference type="ARBA" id="ARBA00023065"/>
    </source>
</evidence>
<feature type="transmembrane region" description="Helical" evidence="18">
    <location>
        <begin position="6"/>
        <end position="23"/>
    </location>
</feature>
<dbReference type="PANTHER" id="PTHR32361:SF9">
    <property type="entry name" value="FERRIC REDUCTASE TRANSMEMBRANE COMPONENT 3-RELATED"/>
    <property type="match status" value="1"/>
</dbReference>
<keyword evidence="21" id="KW-1185">Reference proteome</keyword>
<evidence type="ECO:0000256" key="3">
    <source>
        <dbReference type="ARBA" id="ARBA00006278"/>
    </source>
</evidence>
<dbReference type="GO" id="GO:0006879">
    <property type="term" value="P:intracellular iron ion homeostasis"/>
    <property type="evidence" value="ECO:0007669"/>
    <property type="project" value="TreeGrafter"/>
</dbReference>
<evidence type="ECO:0000256" key="15">
    <source>
        <dbReference type="ARBA" id="ARBA00023136"/>
    </source>
</evidence>
<dbReference type="GO" id="GO:0006826">
    <property type="term" value="P:iron ion transport"/>
    <property type="evidence" value="ECO:0007669"/>
    <property type="project" value="TreeGrafter"/>
</dbReference>
<evidence type="ECO:0000256" key="6">
    <source>
        <dbReference type="ARBA" id="ARBA00022630"/>
    </source>
</evidence>
<evidence type="ECO:0000256" key="18">
    <source>
        <dbReference type="SAM" id="Phobius"/>
    </source>
</evidence>
<keyword evidence="15 18" id="KW-0472">Membrane</keyword>
<comment type="subcellular location">
    <subcellularLocation>
        <location evidence="2">Membrane</location>
        <topology evidence="2">Multi-pass membrane protein</topology>
    </subcellularLocation>
</comment>
<evidence type="ECO:0000256" key="17">
    <source>
        <dbReference type="SAM" id="MobiDB-lite"/>
    </source>
</evidence>
<evidence type="ECO:0000256" key="16">
    <source>
        <dbReference type="ARBA" id="ARBA00023180"/>
    </source>
</evidence>
<feature type="transmembrane region" description="Helical" evidence="18">
    <location>
        <begin position="370"/>
        <end position="389"/>
    </location>
</feature>
<keyword evidence="13" id="KW-0408">Iron</keyword>
<dbReference type="InterPro" id="IPR051410">
    <property type="entry name" value="Ferric/Cupric_Reductase"/>
</dbReference>
<keyword evidence="6" id="KW-0285">Flavoprotein</keyword>
<dbReference type="eggNOG" id="KOG0039">
    <property type="taxonomic scope" value="Eukaryota"/>
</dbReference>
<dbReference type="Proteomes" id="UP000005627">
    <property type="component" value="Chromosome 2"/>
</dbReference>
<comment type="similarity">
    <text evidence="3">Belongs to the ferric reductase (FRE) family.</text>
</comment>
<evidence type="ECO:0000256" key="2">
    <source>
        <dbReference type="ARBA" id="ARBA00004141"/>
    </source>
</evidence>
<feature type="transmembrane region" description="Helical" evidence="18">
    <location>
        <begin position="228"/>
        <end position="248"/>
    </location>
</feature>
<dbReference type="PROSITE" id="PS51384">
    <property type="entry name" value="FAD_FR"/>
    <property type="match status" value="1"/>
</dbReference>
<gene>
    <name evidence="20" type="primary">TDEL0B03230</name>
    <name evidence="20" type="ORF">TDEL_0B03230</name>
</gene>
<evidence type="ECO:0000256" key="13">
    <source>
        <dbReference type="ARBA" id="ARBA00023004"/>
    </source>
</evidence>
<dbReference type="Pfam" id="PF08030">
    <property type="entry name" value="NAD_binding_6"/>
    <property type="match status" value="1"/>
</dbReference>
<evidence type="ECO:0000256" key="4">
    <source>
        <dbReference type="ARBA" id="ARBA00022448"/>
    </source>
</evidence>
<evidence type="ECO:0000256" key="11">
    <source>
        <dbReference type="ARBA" id="ARBA00022989"/>
    </source>
</evidence>
<protein>
    <recommendedName>
        <fullName evidence="19">FAD-binding FR-type domain-containing protein</fullName>
    </recommendedName>
</protein>
<feature type="compositionally biased region" description="Basic and acidic residues" evidence="17">
    <location>
        <begin position="619"/>
        <end position="629"/>
    </location>
</feature>
<dbReference type="SFLD" id="SFLDG01168">
    <property type="entry name" value="Ferric_reductase_subgroup_(FRE"/>
    <property type="match status" value="1"/>
</dbReference>
<proteinExistence type="inferred from homology"/>
<keyword evidence="5" id="KW-0479">Metal-binding</keyword>
<evidence type="ECO:0000256" key="9">
    <source>
        <dbReference type="ARBA" id="ARBA00022857"/>
    </source>
</evidence>
<feature type="domain" description="FAD-binding FR-type" evidence="19">
    <location>
        <begin position="404"/>
        <end position="522"/>
    </location>
</feature>
<keyword evidence="9" id="KW-0521">NADP</keyword>
<keyword evidence="7 18" id="KW-0812">Transmembrane</keyword>
<evidence type="ECO:0000256" key="8">
    <source>
        <dbReference type="ARBA" id="ARBA00022827"/>
    </source>
</evidence>
<accession>G8ZPA8</accession>
<feature type="transmembrane region" description="Helical" evidence="18">
    <location>
        <begin position="341"/>
        <end position="363"/>
    </location>
</feature>
<feature type="region of interest" description="Disordered" evidence="17">
    <location>
        <begin position="609"/>
        <end position="629"/>
    </location>
</feature>
<evidence type="ECO:0000256" key="1">
    <source>
        <dbReference type="ARBA" id="ARBA00001974"/>
    </source>
</evidence>
<reference evidence="20 21" key="1">
    <citation type="journal article" date="2011" name="Proc. Natl. Acad. Sci. U.S.A.">
        <title>Evolutionary erosion of yeast sex chromosomes by mating-type switching accidents.</title>
        <authorList>
            <person name="Gordon J.L."/>
            <person name="Armisen D."/>
            <person name="Proux-Wera E."/>
            <person name="Oheigeartaigh S.S."/>
            <person name="Byrne K.P."/>
            <person name="Wolfe K.H."/>
        </authorList>
    </citation>
    <scope>NUCLEOTIDE SEQUENCE [LARGE SCALE GENOMIC DNA]</scope>
    <source>
        <strain evidence="21">ATCC 10662 / CBS 1146 / NBRC 0425 / NCYC 2629 / NRRL Y-866</strain>
    </source>
</reference>
<keyword evidence="4" id="KW-0813">Transport</keyword>
<keyword evidence="12" id="KW-0560">Oxidoreductase</keyword>
<dbReference type="InterPro" id="IPR013112">
    <property type="entry name" value="FAD-bd_8"/>
</dbReference>
<dbReference type="OrthoDB" id="4494341at2759"/>
<dbReference type="KEGG" id="tdl:TDEL_0B03230"/>